<dbReference type="Pfam" id="PF04613">
    <property type="entry name" value="LpxD"/>
    <property type="match status" value="1"/>
</dbReference>
<dbReference type="InterPro" id="IPR018357">
    <property type="entry name" value="Hexapep_transf_CS"/>
</dbReference>
<keyword evidence="3 8" id="KW-0808">Transferase</keyword>
<dbReference type="Gene3D" id="3.40.1390.10">
    <property type="entry name" value="MurE/MurF, N-terminal domain"/>
    <property type="match status" value="1"/>
</dbReference>
<dbReference type="SUPFAM" id="SSF51161">
    <property type="entry name" value="Trimeric LpxA-like enzymes"/>
    <property type="match status" value="1"/>
</dbReference>
<evidence type="ECO:0000256" key="3">
    <source>
        <dbReference type="ARBA" id="ARBA00022679"/>
    </source>
</evidence>
<organism evidence="8">
    <name type="scientific">hydrothermal vent metagenome</name>
    <dbReference type="NCBI Taxonomy" id="652676"/>
    <lineage>
        <taxon>unclassified sequences</taxon>
        <taxon>metagenomes</taxon>
        <taxon>ecological metagenomes</taxon>
    </lineage>
</organism>
<gene>
    <name evidence="8" type="ORF">MNB_SV-9-1626</name>
</gene>
<dbReference type="InterPro" id="IPR007691">
    <property type="entry name" value="LpxD"/>
</dbReference>
<dbReference type="HAMAP" id="MF_00523">
    <property type="entry name" value="LpxD"/>
    <property type="match status" value="1"/>
</dbReference>
<proteinExistence type="inferred from homology"/>
<dbReference type="Gene3D" id="2.160.10.10">
    <property type="entry name" value="Hexapeptide repeat proteins"/>
    <property type="match status" value="1"/>
</dbReference>
<sequence length="318" mass="34110">MVGLDFIAKNIGIDYIGEDKNISGINTLLDAKEDEISFYNSSKYIDSLSETKASAVLIEEKYAHLLPSSTIALITDEPYLKLALASKLFAYKIVTKGGHPHLGDNCDIDKRIRFGKNVTIGDNVTILAGCYIGDNVIIGSNTLLHSNVSVYYNSTIGEDCIIHSGTVIGSDGYGFAHTKDGEHIKIYQNGIAEIGDRVEIGANCTIDRAVFGKTIIRSGTKLDNLIQIGHNSDIGENNIMASQVGISGSTTLGRNVIMAGQSGTAGHISIGDFTTITARGGVTKSLDGNKIYGGFPAIEHKKWLKLQAKISSLLKIKK</sequence>
<keyword evidence="1" id="KW-0444">Lipid biosynthesis</keyword>
<dbReference type="PROSITE" id="PS00101">
    <property type="entry name" value="HEXAPEP_TRANSFERASES"/>
    <property type="match status" value="1"/>
</dbReference>
<dbReference type="GO" id="GO:0009245">
    <property type="term" value="P:lipid A biosynthetic process"/>
    <property type="evidence" value="ECO:0007669"/>
    <property type="project" value="UniProtKB-KW"/>
</dbReference>
<dbReference type="PANTHER" id="PTHR43378:SF2">
    <property type="entry name" value="UDP-3-O-ACYLGLUCOSAMINE N-ACYLTRANSFERASE 1, MITOCHONDRIAL-RELATED"/>
    <property type="match status" value="1"/>
</dbReference>
<evidence type="ECO:0000256" key="1">
    <source>
        <dbReference type="ARBA" id="ARBA00022516"/>
    </source>
</evidence>
<evidence type="ECO:0000259" key="7">
    <source>
        <dbReference type="Pfam" id="PF04613"/>
    </source>
</evidence>
<keyword evidence="2" id="KW-0441">Lipid A biosynthesis</keyword>
<dbReference type="InterPro" id="IPR011004">
    <property type="entry name" value="Trimer_LpxA-like_sf"/>
</dbReference>
<dbReference type="AlphaFoldDB" id="A0A1W1BPZ7"/>
<keyword evidence="4" id="KW-0677">Repeat</keyword>
<evidence type="ECO:0000313" key="8">
    <source>
        <dbReference type="EMBL" id="SFV55594.1"/>
    </source>
</evidence>
<evidence type="ECO:0000256" key="5">
    <source>
        <dbReference type="ARBA" id="ARBA00023098"/>
    </source>
</evidence>
<dbReference type="InterPro" id="IPR001451">
    <property type="entry name" value="Hexapep"/>
</dbReference>
<evidence type="ECO:0000256" key="4">
    <source>
        <dbReference type="ARBA" id="ARBA00022737"/>
    </source>
</evidence>
<dbReference type="PANTHER" id="PTHR43378">
    <property type="entry name" value="UDP-3-O-ACYLGLUCOSAMINE N-ACYLTRANSFERASE"/>
    <property type="match status" value="1"/>
</dbReference>
<dbReference type="CDD" id="cd03352">
    <property type="entry name" value="LbH_LpxD"/>
    <property type="match status" value="1"/>
</dbReference>
<evidence type="ECO:0000256" key="2">
    <source>
        <dbReference type="ARBA" id="ARBA00022556"/>
    </source>
</evidence>
<evidence type="ECO:0000256" key="6">
    <source>
        <dbReference type="ARBA" id="ARBA00023315"/>
    </source>
</evidence>
<dbReference type="NCBIfam" id="TIGR01853">
    <property type="entry name" value="lipid_A_lpxD"/>
    <property type="match status" value="1"/>
</dbReference>
<reference evidence="8" key="1">
    <citation type="submission" date="2016-10" db="EMBL/GenBank/DDBJ databases">
        <authorList>
            <person name="de Groot N.N."/>
        </authorList>
    </citation>
    <scope>NUCLEOTIDE SEQUENCE</scope>
</reference>
<dbReference type="Pfam" id="PF00132">
    <property type="entry name" value="Hexapep"/>
    <property type="match status" value="1"/>
</dbReference>
<keyword evidence="5" id="KW-0443">Lipid metabolism</keyword>
<dbReference type="GO" id="GO:0016020">
    <property type="term" value="C:membrane"/>
    <property type="evidence" value="ECO:0007669"/>
    <property type="project" value="GOC"/>
</dbReference>
<dbReference type="GO" id="GO:0103118">
    <property type="term" value="F:UDP-3-O-[(3R)-3-hydroxyacyl]-glucosamine N-acyltransferase activity"/>
    <property type="evidence" value="ECO:0007669"/>
    <property type="project" value="UniProtKB-EC"/>
</dbReference>
<dbReference type="InterPro" id="IPR020573">
    <property type="entry name" value="UDP_GlcNAc_AcTrfase_non-rep"/>
</dbReference>
<dbReference type="NCBIfam" id="NF002060">
    <property type="entry name" value="PRK00892.1"/>
    <property type="match status" value="1"/>
</dbReference>
<feature type="domain" description="UDP-3-O-[3-hydroxymyristoyl] glucosamine N-acyltransferase non-repeat region" evidence="7">
    <location>
        <begin position="21"/>
        <end position="88"/>
    </location>
</feature>
<protein>
    <submittedName>
        <fullName evidence="8">UDP-3-O-[3-hydroxymyristoyl] glucosamine N-acyltransferase</fullName>
        <ecNumber evidence="8">2.3.1.191</ecNumber>
    </submittedName>
</protein>
<dbReference type="EMBL" id="FPHG01000028">
    <property type="protein sequence ID" value="SFV55594.1"/>
    <property type="molecule type" value="Genomic_DNA"/>
</dbReference>
<dbReference type="GO" id="GO:0016410">
    <property type="term" value="F:N-acyltransferase activity"/>
    <property type="evidence" value="ECO:0007669"/>
    <property type="project" value="InterPro"/>
</dbReference>
<name>A0A1W1BPZ7_9ZZZZ</name>
<accession>A0A1W1BPZ7</accession>
<keyword evidence="6 8" id="KW-0012">Acyltransferase</keyword>
<dbReference type="EC" id="2.3.1.191" evidence="8"/>